<dbReference type="InterPro" id="IPR016035">
    <property type="entry name" value="Acyl_Trfase/lysoPLipase"/>
</dbReference>
<protein>
    <recommendedName>
        <fullName evidence="4">Patatin</fullName>
        <ecNumber evidence="4">3.1.1.-</ecNumber>
    </recommendedName>
</protein>
<evidence type="ECO:0000313" key="7">
    <source>
        <dbReference type="Proteomes" id="UP000631114"/>
    </source>
</evidence>
<dbReference type="PROSITE" id="PS51635">
    <property type="entry name" value="PNPLA"/>
    <property type="match status" value="1"/>
</dbReference>
<feature type="short sequence motif" description="GXSXG" evidence="3">
    <location>
        <begin position="62"/>
        <end position="66"/>
    </location>
</feature>
<keyword evidence="3 4" id="KW-0442">Lipid degradation</keyword>
<evidence type="ECO:0000256" key="4">
    <source>
        <dbReference type="RuleBase" id="RU361262"/>
    </source>
</evidence>
<feature type="short sequence motif" description="DGA/G" evidence="3">
    <location>
        <begin position="236"/>
        <end position="238"/>
    </location>
</feature>
<name>A0A835H3J3_9MAGN</name>
<dbReference type="Proteomes" id="UP000631114">
    <property type="component" value="Unassembled WGS sequence"/>
</dbReference>
<feature type="active site" description="Proton acceptor" evidence="3">
    <location>
        <position position="236"/>
    </location>
</feature>
<reference evidence="6 7" key="1">
    <citation type="submission" date="2020-10" db="EMBL/GenBank/DDBJ databases">
        <title>The Coptis chinensis genome and diversification of protoberbering-type alkaloids.</title>
        <authorList>
            <person name="Wang B."/>
            <person name="Shu S."/>
            <person name="Song C."/>
            <person name="Liu Y."/>
        </authorList>
    </citation>
    <scope>NUCLEOTIDE SEQUENCE [LARGE SCALE GENOMIC DNA]</scope>
    <source>
        <strain evidence="6">HL-2020</strain>
        <tissue evidence="6">Leaf</tissue>
    </source>
</reference>
<dbReference type="InterPro" id="IPR002641">
    <property type="entry name" value="PNPLA_dom"/>
</dbReference>
<dbReference type="PANTHER" id="PTHR32176">
    <property type="entry name" value="XYLOSE ISOMERASE"/>
    <property type="match status" value="1"/>
</dbReference>
<keyword evidence="2 3" id="KW-0443">Lipid metabolism</keyword>
<comment type="function">
    <text evidence="4">Lipolytic acyl hydrolase (LAH).</text>
</comment>
<gene>
    <name evidence="6" type="ORF">IFM89_001436</name>
</gene>
<feature type="active site" description="Nucleophile" evidence="3">
    <location>
        <position position="64"/>
    </location>
</feature>
<evidence type="ECO:0000259" key="5">
    <source>
        <dbReference type="PROSITE" id="PS51635"/>
    </source>
</evidence>
<sequence>MAGRQQYFPRNDDQKLITVLSIDGGGVRGVIPATILAFLESELQNLDGRNARIADYFDLIAGTSTGSIVTAMLTTPADGTRPRFAAKDITSFYFNECPKIFCEQSTDVKQAKKGFKMSNLLNNFIQTAGEAAIKYFGKTLLFPKYDGQLLRDKIKEILGKIRLDQTLTNVLITSFDIKCLNPILFSSYQAKLDAKKDVAKVPLLSDTVISSAAAPYVLPPYYFTTTSNNKQYNLVDGGVAANNPTLLAIREATRISGKQNSASPLDCSRYLVLSLGTGSMKKRGGYEVGNGNLWGLLDWFNSDKGTPRLLDVFFNAMDAMVDIYLSFFFQGSDHQENYLRIQNLDQEDNLKPEEAAMDNSKLENLKNLEKIGRDLLEKPLSFTNLENGFQEPIKVGKTNKVALKEFAKKLSDQKRRFASNSRRY</sequence>
<comment type="caution">
    <text evidence="6">The sequence shown here is derived from an EMBL/GenBank/DDBJ whole genome shotgun (WGS) entry which is preliminary data.</text>
</comment>
<dbReference type="PANTHER" id="PTHR32176:SF116">
    <property type="entry name" value="PATATIN"/>
    <property type="match status" value="1"/>
</dbReference>
<evidence type="ECO:0000256" key="3">
    <source>
        <dbReference type="PROSITE-ProRule" id="PRU01161"/>
    </source>
</evidence>
<feature type="domain" description="PNPLA" evidence="5">
    <location>
        <begin position="20"/>
        <end position="249"/>
    </location>
</feature>
<evidence type="ECO:0000256" key="1">
    <source>
        <dbReference type="ARBA" id="ARBA00010240"/>
    </source>
</evidence>
<dbReference type="AlphaFoldDB" id="A0A835H3J3"/>
<dbReference type="OrthoDB" id="1658288at2759"/>
<feature type="short sequence motif" description="GXGXXG" evidence="3">
    <location>
        <begin position="24"/>
        <end position="29"/>
    </location>
</feature>
<accession>A0A835H3J3</accession>
<dbReference type="EC" id="3.1.1.-" evidence="4"/>
<dbReference type="EMBL" id="JADFTS010000008">
    <property type="protein sequence ID" value="KAF9591092.1"/>
    <property type="molecule type" value="Genomic_DNA"/>
</dbReference>
<comment type="similarity">
    <text evidence="1 4">Belongs to the patatin family.</text>
</comment>
<keyword evidence="7" id="KW-1185">Reference proteome</keyword>
<dbReference type="GO" id="GO:0004620">
    <property type="term" value="F:phospholipase activity"/>
    <property type="evidence" value="ECO:0007669"/>
    <property type="project" value="TreeGrafter"/>
</dbReference>
<keyword evidence="3 4" id="KW-0378">Hydrolase</keyword>
<proteinExistence type="inferred from homology"/>
<dbReference type="SUPFAM" id="SSF52151">
    <property type="entry name" value="FabD/lysophospholipase-like"/>
    <property type="match status" value="1"/>
</dbReference>
<dbReference type="GO" id="GO:0047372">
    <property type="term" value="F:monoacylglycerol lipase activity"/>
    <property type="evidence" value="ECO:0007669"/>
    <property type="project" value="TreeGrafter"/>
</dbReference>
<dbReference type="Pfam" id="PF01734">
    <property type="entry name" value="Patatin"/>
    <property type="match status" value="1"/>
</dbReference>
<evidence type="ECO:0000256" key="2">
    <source>
        <dbReference type="ARBA" id="ARBA00023098"/>
    </source>
</evidence>
<dbReference type="GO" id="GO:0016042">
    <property type="term" value="P:lipid catabolic process"/>
    <property type="evidence" value="ECO:0007669"/>
    <property type="project" value="UniProtKB-UniRule"/>
</dbReference>
<dbReference type="Gene3D" id="3.40.1090.10">
    <property type="entry name" value="Cytosolic phospholipase A2 catalytic domain"/>
    <property type="match status" value="1"/>
</dbReference>
<comment type="domain">
    <text evidence="4">The nitrogen atoms of the two glycine residues in the GGXR motif define the oxyanion hole, and stabilize the oxyanion that forms during the nucleophilic attack by the catalytic serine during substrate cleavage.</text>
</comment>
<organism evidence="6 7">
    <name type="scientific">Coptis chinensis</name>
    <dbReference type="NCBI Taxonomy" id="261450"/>
    <lineage>
        <taxon>Eukaryota</taxon>
        <taxon>Viridiplantae</taxon>
        <taxon>Streptophyta</taxon>
        <taxon>Embryophyta</taxon>
        <taxon>Tracheophyta</taxon>
        <taxon>Spermatophyta</taxon>
        <taxon>Magnoliopsida</taxon>
        <taxon>Ranunculales</taxon>
        <taxon>Ranunculaceae</taxon>
        <taxon>Coptidoideae</taxon>
        <taxon>Coptis</taxon>
    </lineage>
</organism>
<evidence type="ECO:0000313" key="6">
    <source>
        <dbReference type="EMBL" id="KAF9591092.1"/>
    </source>
</evidence>